<organism evidence="7 8">
    <name type="scientific">Paenibacillus antarcticus</name>
    <dbReference type="NCBI Taxonomy" id="253703"/>
    <lineage>
        <taxon>Bacteria</taxon>
        <taxon>Bacillati</taxon>
        <taxon>Bacillota</taxon>
        <taxon>Bacilli</taxon>
        <taxon>Bacillales</taxon>
        <taxon>Paenibacillaceae</taxon>
        <taxon>Paenibacillus</taxon>
    </lineage>
</organism>
<evidence type="ECO:0000256" key="4">
    <source>
        <dbReference type="ARBA" id="ARBA00022989"/>
    </source>
</evidence>
<protein>
    <submittedName>
        <fullName evidence="7">Sodium:phosphate symporter</fullName>
    </submittedName>
</protein>
<dbReference type="PANTHER" id="PTHR10010:SF46">
    <property type="entry name" value="SODIUM-DEPENDENT PHOSPHATE TRANSPORT PROTEIN 2B"/>
    <property type="match status" value="1"/>
</dbReference>
<dbReference type="EMBL" id="LVJI01000030">
    <property type="protein sequence ID" value="OAB43094.1"/>
    <property type="molecule type" value="Genomic_DNA"/>
</dbReference>
<evidence type="ECO:0000313" key="8">
    <source>
        <dbReference type="Proteomes" id="UP000077355"/>
    </source>
</evidence>
<dbReference type="NCBIfam" id="NF037997">
    <property type="entry name" value="Na_Pi_symport"/>
    <property type="match status" value="1"/>
</dbReference>
<evidence type="ECO:0000256" key="5">
    <source>
        <dbReference type="ARBA" id="ARBA00023136"/>
    </source>
</evidence>
<feature type="transmembrane region" description="Helical" evidence="6">
    <location>
        <begin position="6"/>
        <end position="28"/>
    </location>
</feature>
<keyword evidence="5 6" id="KW-0472">Membrane</keyword>
<feature type="transmembrane region" description="Helical" evidence="6">
    <location>
        <begin position="189"/>
        <end position="214"/>
    </location>
</feature>
<accession>A0A168LAG0</accession>
<keyword evidence="2" id="KW-1003">Cell membrane</keyword>
<dbReference type="GO" id="GO:0005436">
    <property type="term" value="F:sodium:phosphate symporter activity"/>
    <property type="evidence" value="ECO:0007669"/>
    <property type="project" value="InterPro"/>
</dbReference>
<sequence length="326" mass="34791">MFQSIIFPIIYGLAIFLFGMKVMEVALARWAGPFLTSFLRKATESPLKGMLFSTVITAILQSSTAVTVITMGLVNAGLLTYARTIGIILGSNIGTCLTTELIGLQIGKIAAPLLLLALAIWAIAVVANDRDSWKLRRFKHLYEPIQYISLAIAGFALVMFGIRVMQSIGPTLDTYGVFAWFIDRASQNVLWGIAAGACLTALIHSSAAVIGLAMGLASSGSLPVEVGIAIVLGSNIGTCLTAVIATAGSTPSGKFVAWTHVVLNVGGAALFMPFIQQLHHVSAWISSDLGSQIAHSQTIFNILCSLIALPICYLPLWRRIDNRISI</sequence>
<feature type="transmembrane region" description="Helical" evidence="6">
    <location>
        <begin position="255"/>
        <end position="275"/>
    </location>
</feature>
<proteinExistence type="predicted"/>
<dbReference type="InterPro" id="IPR003841">
    <property type="entry name" value="Na/Pi_transpt"/>
</dbReference>
<evidence type="ECO:0000256" key="6">
    <source>
        <dbReference type="SAM" id="Phobius"/>
    </source>
</evidence>
<dbReference type="OrthoDB" id="9763003at2"/>
<dbReference type="RefSeq" id="WP_068651873.1">
    <property type="nucleotide sequence ID" value="NZ_CP043611.1"/>
</dbReference>
<keyword evidence="8" id="KW-1185">Reference proteome</keyword>
<feature type="transmembrane region" description="Helical" evidence="6">
    <location>
        <begin position="295"/>
        <end position="316"/>
    </location>
</feature>
<dbReference type="Proteomes" id="UP000077355">
    <property type="component" value="Unassembled WGS sequence"/>
</dbReference>
<name>A0A168LAG0_9BACL</name>
<keyword evidence="4 6" id="KW-1133">Transmembrane helix</keyword>
<feature type="transmembrane region" description="Helical" evidence="6">
    <location>
        <begin position="147"/>
        <end position="168"/>
    </location>
</feature>
<feature type="transmembrane region" description="Helical" evidence="6">
    <location>
        <begin position="109"/>
        <end position="127"/>
    </location>
</feature>
<evidence type="ECO:0000313" key="7">
    <source>
        <dbReference type="EMBL" id="OAB43094.1"/>
    </source>
</evidence>
<dbReference type="GO" id="GO:0005886">
    <property type="term" value="C:plasma membrane"/>
    <property type="evidence" value="ECO:0007669"/>
    <property type="project" value="UniProtKB-SubCell"/>
</dbReference>
<gene>
    <name evidence="7" type="ORF">PBAT_19025</name>
</gene>
<keyword evidence="3 6" id="KW-0812">Transmembrane</keyword>
<dbReference type="AlphaFoldDB" id="A0A168LAG0"/>
<feature type="transmembrane region" description="Helical" evidence="6">
    <location>
        <begin position="226"/>
        <end position="248"/>
    </location>
</feature>
<feature type="transmembrane region" description="Helical" evidence="6">
    <location>
        <begin position="49"/>
        <end position="74"/>
    </location>
</feature>
<evidence type="ECO:0000256" key="2">
    <source>
        <dbReference type="ARBA" id="ARBA00022475"/>
    </source>
</evidence>
<evidence type="ECO:0000256" key="1">
    <source>
        <dbReference type="ARBA" id="ARBA00004651"/>
    </source>
</evidence>
<dbReference type="GO" id="GO:0044341">
    <property type="term" value="P:sodium-dependent phosphate transport"/>
    <property type="evidence" value="ECO:0007669"/>
    <property type="project" value="InterPro"/>
</dbReference>
<dbReference type="Pfam" id="PF02690">
    <property type="entry name" value="Na_Pi_cotrans"/>
    <property type="match status" value="2"/>
</dbReference>
<evidence type="ECO:0000256" key="3">
    <source>
        <dbReference type="ARBA" id="ARBA00022692"/>
    </source>
</evidence>
<comment type="caution">
    <text evidence="7">The sequence shown here is derived from an EMBL/GenBank/DDBJ whole genome shotgun (WGS) entry which is preliminary data.</text>
</comment>
<comment type="subcellular location">
    <subcellularLocation>
        <location evidence="1">Cell membrane</location>
        <topology evidence="1">Multi-pass membrane protein</topology>
    </subcellularLocation>
</comment>
<dbReference type="PANTHER" id="PTHR10010">
    <property type="entry name" value="SOLUTE CARRIER FAMILY 34 SODIUM PHOSPHATE , MEMBER 2-RELATED"/>
    <property type="match status" value="1"/>
</dbReference>
<reference evidence="7 8" key="1">
    <citation type="submission" date="2016-03" db="EMBL/GenBank/DDBJ databases">
        <title>Draft genome sequence of Paenibacillus antarcticus CECT 5836.</title>
        <authorList>
            <person name="Shin S.-K."/>
            <person name="Yi H."/>
        </authorList>
    </citation>
    <scope>NUCLEOTIDE SEQUENCE [LARGE SCALE GENOMIC DNA]</scope>
    <source>
        <strain evidence="7 8">CECT 5836</strain>
    </source>
</reference>